<sequence length="255" mass="26715">MAKTGPVATITFEGDPFHKVETTFPAELAAALSQIRAAPEVRAVILHGSGDRFSGGANIAVLPELEDPSRARSWLTSQHSAIAELAGFGLPVIAAVHGLIPGAAMNIALAADFIVAARDATFRQSFIKIGLATDMGSLTLLPRRVGHHRARQLSYTARPVGADEALSIGLADQVVDPDELMDAATALAHELSRLPLAAFAATKAAYTATQGLSLTESLDIEQRLQIPVMATADYTAGTTAFLTGVEAHFGDRPTP</sequence>
<dbReference type="Pfam" id="PF00378">
    <property type="entry name" value="ECH_1"/>
    <property type="match status" value="1"/>
</dbReference>
<dbReference type="CDD" id="cd06558">
    <property type="entry name" value="crotonase-like"/>
    <property type="match status" value="1"/>
</dbReference>
<comment type="function">
    <text evidence="1">Could possibly oxidize fatty acids using specific components.</text>
</comment>
<comment type="similarity">
    <text evidence="2 7">Belongs to the enoyl-CoA hydratase/isomerase family.</text>
</comment>
<gene>
    <name evidence="8" type="ORF">MKK62_24915</name>
</gene>
<evidence type="ECO:0000256" key="2">
    <source>
        <dbReference type="ARBA" id="ARBA00005254"/>
    </source>
</evidence>
<comment type="catalytic activity">
    <reaction evidence="6">
        <text>a 4-saturated-(3S)-3-hydroxyacyl-CoA = a (3E)-enoyl-CoA + H2O</text>
        <dbReference type="Rhea" id="RHEA:20724"/>
        <dbReference type="ChEBI" id="CHEBI:15377"/>
        <dbReference type="ChEBI" id="CHEBI:58521"/>
        <dbReference type="ChEBI" id="CHEBI:137480"/>
        <dbReference type="EC" id="4.2.1.17"/>
    </reaction>
</comment>
<dbReference type="PANTHER" id="PTHR43459:SF1">
    <property type="entry name" value="EG:BACN32G11.4 PROTEIN"/>
    <property type="match status" value="1"/>
</dbReference>
<accession>A0ABY3VJH0</accession>
<dbReference type="PROSITE" id="PS00166">
    <property type="entry name" value="ENOYL_COA_HYDRATASE"/>
    <property type="match status" value="1"/>
</dbReference>
<dbReference type="Gene3D" id="1.10.12.10">
    <property type="entry name" value="Lyase 2-enoyl-coa Hydratase, Chain A, domain 2"/>
    <property type="match status" value="1"/>
</dbReference>
<evidence type="ECO:0000256" key="3">
    <source>
        <dbReference type="ARBA" id="ARBA00022832"/>
    </source>
</evidence>
<dbReference type="Gene3D" id="3.90.226.10">
    <property type="entry name" value="2-enoyl-CoA Hydratase, Chain A, domain 1"/>
    <property type="match status" value="1"/>
</dbReference>
<evidence type="ECO:0000256" key="1">
    <source>
        <dbReference type="ARBA" id="ARBA00002994"/>
    </source>
</evidence>
<dbReference type="PANTHER" id="PTHR43459">
    <property type="entry name" value="ENOYL-COA HYDRATASE"/>
    <property type="match status" value="1"/>
</dbReference>
<comment type="catalytic activity">
    <reaction evidence="5">
        <text>a (3S)-3-hydroxyacyl-CoA = a (2E)-enoyl-CoA + H2O</text>
        <dbReference type="Rhea" id="RHEA:16105"/>
        <dbReference type="ChEBI" id="CHEBI:15377"/>
        <dbReference type="ChEBI" id="CHEBI:57318"/>
        <dbReference type="ChEBI" id="CHEBI:58856"/>
        <dbReference type="EC" id="4.2.1.17"/>
    </reaction>
</comment>
<dbReference type="RefSeq" id="WP_240261271.1">
    <property type="nucleotide sequence ID" value="NZ_CP092488.2"/>
</dbReference>
<keyword evidence="4" id="KW-0443">Lipid metabolism</keyword>
<dbReference type="InterPro" id="IPR018376">
    <property type="entry name" value="Enoyl-CoA_hyd/isom_CS"/>
</dbReference>
<dbReference type="InterPro" id="IPR014748">
    <property type="entry name" value="Enoyl-CoA_hydra_C"/>
</dbReference>
<keyword evidence="9" id="KW-1185">Reference proteome</keyword>
<evidence type="ECO:0000313" key="9">
    <source>
        <dbReference type="Proteomes" id="UP001055336"/>
    </source>
</evidence>
<reference evidence="8" key="1">
    <citation type="submission" date="2022-08" db="EMBL/GenBank/DDBJ databases">
        <title>Whole genome sequencing of non-tuberculosis mycobacteria type-strains.</title>
        <authorList>
            <person name="Igarashi Y."/>
            <person name="Osugi A."/>
            <person name="Mitarai S."/>
        </authorList>
    </citation>
    <scope>NUCLEOTIDE SEQUENCE</scope>
    <source>
        <strain evidence="8">DSM 45127</strain>
    </source>
</reference>
<evidence type="ECO:0000256" key="5">
    <source>
        <dbReference type="ARBA" id="ARBA00023709"/>
    </source>
</evidence>
<organism evidence="8 9">
    <name type="scientific">Mycobacterium paraterrae</name>
    <dbReference type="NCBI Taxonomy" id="577492"/>
    <lineage>
        <taxon>Bacteria</taxon>
        <taxon>Bacillati</taxon>
        <taxon>Actinomycetota</taxon>
        <taxon>Actinomycetes</taxon>
        <taxon>Mycobacteriales</taxon>
        <taxon>Mycobacteriaceae</taxon>
        <taxon>Mycobacterium</taxon>
    </lineage>
</organism>
<evidence type="ECO:0000313" key="8">
    <source>
        <dbReference type="EMBL" id="UMB69539.1"/>
    </source>
</evidence>
<dbReference type="InterPro" id="IPR029045">
    <property type="entry name" value="ClpP/crotonase-like_dom_sf"/>
</dbReference>
<proteinExistence type="inferred from homology"/>
<evidence type="ECO:0000256" key="7">
    <source>
        <dbReference type="RuleBase" id="RU003707"/>
    </source>
</evidence>
<keyword evidence="3" id="KW-0276">Fatty acid metabolism</keyword>
<protein>
    <submittedName>
        <fullName evidence="8">Enoyl-CoA hydratase/isomerase family protein</fullName>
    </submittedName>
</protein>
<dbReference type="EMBL" id="CP092488">
    <property type="protein sequence ID" value="UMB69539.1"/>
    <property type="molecule type" value="Genomic_DNA"/>
</dbReference>
<dbReference type="Proteomes" id="UP001055336">
    <property type="component" value="Chromosome"/>
</dbReference>
<dbReference type="InterPro" id="IPR001753">
    <property type="entry name" value="Enoyl-CoA_hydra/iso"/>
</dbReference>
<evidence type="ECO:0000256" key="6">
    <source>
        <dbReference type="ARBA" id="ARBA00023717"/>
    </source>
</evidence>
<evidence type="ECO:0000256" key="4">
    <source>
        <dbReference type="ARBA" id="ARBA00023098"/>
    </source>
</evidence>
<dbReference type="SUPFAM" id="SSF52096">
    <property type="entry name" value="ClpP/crotonase"/>
    <property type="match status" value="1"/>
</dbReference>
<name>A0ABY3VJH0_9MYCO</name>